<protein>
    <submittedName>
        <fullName evidence="1">Uncharacterized protein</fullName>
    </submittedName>
</protein>
<evidence type="ECO:0000313" key="1">
    <source>
        <dbReference type="EMBL" id="KIK06027.1"/>
    </source>
</evidence>
<reference evidence="1 2" key="1">
    <citation type="submission" date="2014-04" db="EMBL/GenBank/DDBJ databases">
        <authorList>
            <consortium name="DOE Joint Genome Institute"/>
            <person name="Kuo A."/>
            <person name="Kohler A."/>
            <person name="Nagy L.G."/>
            <person name="Floudas D."/>
            <person name="Copeland A."/>
            <person name="Barry K.W."/>
            <person name="Cichocki N."/>
            <person name="Veneault-Fourrey C."/>
            <person name="LaButti K."/>
            <person name="Lindquist E.A."/>
            <person name="Lipzen A."/>
            <person name="Lundell T."/>
            <person name="Morin E."/>
            <person name="Murat C."/>
            <person name="Sun H."/>
            <person name="Tunlid A."/>
            <person name="Henrissat B."/>
            <person name="Grigoriev I.V."/>
            <person name="Hibbett D.S."/>
            <person name="Martin F."/>
            <person name="Nordberg H.P."/>
            <person name="Cantor M.N."/>
            <person name="Hua S.X."/>
        </authorList>
    </citation>
    <scope>NUCLEOTIDE SEQUENCE [LARGE SCALE GENOMIC DNA]</scope>
    <source>
        <strain evidence="1 2">LaAM-08-1</strain>
    </source>
</reference>
<organism evidence="1 2">
    <name type="scientific">Laccaria amethystina LaAM-08-1</name>
    <dbReference type="NCBI Taxonomy" id="1095629"/>
    <lineage>
        <taxon>Eukaryota</taxon>
        <taxon>Fungi</taxon>
        <taxon>Dikarya</taxon>
        <taxon>Basidiomycota</taxon>
        <taxon>Agaricomycotina</taxon>
        <taxon>Agaricomycetes</taxon>
        <taxon>Agaricomycetidae</taxon>
        <taxon>Agaricales</taxon>
        <taxon>Agaricineae</taxon>
        <taxon>Hydnangiaceae</taxon>
        <taxon>Laccaria</taxon>
    </lineage>
</organism>
<dbReference type="EMBL" id="KN838555">
    <property type="protein sequence ID" value="KIK06027.1"/>
    <property type="molecule type" value="Genomic_DNA"/>
</dbReference>
<evidence type="ECO:0000313" key="2">
    <source>
        <dbReference type="Proteomes" id="UP000054477"/>
    </source>
</evidence>
<gene>
    <name evidence="1" type="ORF">K443DRAFT_90214</name>
</gene>
<name>A0A0C9Y763_9AGAR</name>
<reference evidence="2" key="2">
    <citation type="submission" date="2015-01" db="EMBL/GenBank/DDBJ databases">
        <title>Evolutionary Origins and Diversification of the Mycorrhizal Mutualists.</title>
        <authorList>
            <consortium name="DOE Joint Genome Institute"/>
            <consortium name="Mycorrhizal Genomics Consortium"/>
            <person name="Kohler A."/>
            <person name="Kuo A."/>
            <person name="Nagy L.G."/>
            <person name="Floudas D."/>
            <person name="Copeland A."/>
            <person name="Barry K.W."/>
            <person name="Cichocki N."/>
            <person name="Veneault-Fourrey C."/>
            <person name="LaButti K."/>
            <person name="Lindquist E.A."/>
            <person name="Lipzen A."/>
            <person name="Lundell T."/>
            <person name="Morin E."/>
            <person name="Murat C."/>
            <person name="Riley R."/>
            <person name="Ohm R."/>
            <person name="Sun H."/>
            <person name="Tunlid A."/>
            <person name="Henrissat B."/>
            <person name="Grigoriev I.V."/>
            <person name="Hibbett D.S."/>
            <person name="Martin F."/>
        </authorList>
    </citation>
    <scope>NUCLEOTIDE SEQUENCE [LARGE SCALE GENOMIC DNA]</scope>
    <source>
        <strain evidence="2">LaAM-08-1</strain>
    </source>
</reference>
<sequence length="140" mass="15738">KTMVCSLFAVQSGLFGFWEKADWLLLQLRLFSIKKPDQTRLSNTNQVTAGCFYHHLMQMLWPTTTCKTNPTNPYHHIPHQQGPPPPNDVAVGRQGHALPCLHFNFGAVGRGIPPHYVIPILLQRGGWTHPCCVCVSVLAW</sequence>
<dbReference type="Proteomes" id="UP000054477">
    <property type="component" value="Unassembled WGS sequence"/>
</dbReference>
<accession>A0A0C9Y763</accession>
<feature type="non-terminal residue" evidence="1">
    <location>
        <position position="1"/>
    </location>
</feature>
<dbReference type="HOGENOM" id="CLU_1839892_0_0_1"/>
<dbReference type="OrthoDB" id="3106898at2759"/>
<dbReference type="AlphaFoldDB" id="A0A0C9Y763"/>
<proteinExistence type="predicted"/>
<keyword evidence="2" id="KW-1185">Reference proteome</keyword>